<evidence type="ECO:0000313" key="2">
    <source>
        <dbReference type="Proteomes" id="UP000033393"/>
    </source>
</evidence>
<reference evidence="1 2" key="1">
    <citation type="submission" date="2015-02" db="EMBL/GenBank/DDBJ databases">
        <authorList>
            <person name="Ju K.-S."/>
            <person name="Doroghazi J.R."/>
            <person name="Metcalf W."/>
        </authorList>
    </citation>
    <scope>NUCLEOTIDE SEQUENCE [LARGE SCALE GENOMIC DNA]</scope>
    <source>
        <strain evidence="1 2">NRRL B-16140</strain>
    </source>
</reference>
<comment type="caution">
    <text evidence="1">The sequence shown here is derived from an EMBL/GenBank/DDBJ whole genome shotgun (WGS) entry which is preliminary data.</text>
</comment>
<dbReference type="RefSeq" id="WP_045316342.1">
    <property type="nucleotide sequence ID" value="NZ_JYJG01000341.1"/>
</dbReference>
<dbReference type="EMBL" id="JYJG01000341">
    <property type="protein sequence ID" value="KJK42561.1"/>
    <property type="molecule type" value="Genomic_DNA"/>
</dbReference>
<dbReference type="Proteomes" id="UP000033393">
    <property type="component" value="Unassembled WGS sequence"/>
</dbReference>
<keyword evidence="2" id="KW-1185">Reference proteome</keyword>
<evidence type="ECO:0000313" key="1">
    <source>
        <dbReference type="EMBL" id="KJK42561.1"/>
    </source>
</evidence>
<name>A0A0F0GJ60_LENAE</name>
<dbReference type="PATRIC" id="fig|68170.10.peg.9471"/>
<dbReference type="OrthoDB" id="3666466at2"/>
<dbReference type="Gene3D" id="1.25.10.10">
    <property type="entry name" value="Leucine-rich Repeat Variant"/>
    <property type="match status" value="1"/>
</dbReference>
<sequence>MNTFLDGLACNPALPRSLVSRLVGLADGVLALSLARRSDLSAADVQALMALGDPDVVAALLESGWVRPSSVPVTDVWMALVVAEHPDAPPELVRWLAAHPDPVVRARVARLPRFLRPSPRGEPAPALTAAEIRVLVSEQGPSLSAARSPDCPPDLLHLMAETAEEPEVLRAIARHPHASGETLLLCLGDAQARHLAAAHPHLPVPMILKLLGSEFTAGPAASNPSLPVEVMEELLNSTT</sequence>
<evidence type="ECO:0008006" key="3">
    <source>
        <dbReference type="Google" id="ProtNLM"/>
    </source>
</evidence>
<accession>A0A0F0GJ60</accession>
<gene>
    <name evidence="1" type="ORF">UK23_36590</name>
</gene>
<dbReference type="InterPro" id="IPR011989">
    <property type="entry name" value="ARM-like"/>
</dbReference>
<organism evidence="1 2">
    <name type="scientific">Lentzea aerocolonigenes</name>
    <name type="common">Lechevalieria aerocolonigenes</name>
    <name type="synonym">Saccharothrix aerocolonigenes</name>
    <dbReference type="NCBI Taxonomy" id="68170"/>
    <lineage>
        <taxon>Bacteria</taxon>
        <taxon>Bacillati</taxon>
        <taxon>Actinomycetota</taxon>
        <taxon>Actinomycetes</taxon>
        <taxon>Pseudonocardiales</taxon>
        <taxon>Pseudonocardiaceae</taxon>
        <taxon>Lentzea</taxon>
    </lineage>
</organism>
<protein>
    <recommendedName>
        <fullName evidence="3">Leucine rich repeat variant</fullName>
    </recommendedName>
</protein>
<proteinExistence type="predicted"/>
<dbReference type="AlphaFoldDB" id="A0A0F0GJ60"/>